<sequence length="145" mass="16494">MYTMYWKDLGSGDKLFMIKLLLFYCFSISQYSSKKWWMDDHISALYSGKYKWHFSCGRKSEEYLNSLSGVTGNELNHDNSINIDSISATNTNINAQNDVKSLSVIRSTGFGNYISKCTSDSRICPHSCRLYIGSFTLFTLVGIIS</sequence>
<name>A0A094ZEE5_SCHHA</name>
<organism evidence="1">
    <name type="scientific">Schistosoma haematobium</name>
    <name type="common">Blood fluke</name>
    <dbReference type="NCBI Taxonomy" id="6185"/>
    <lineage>
        <taxon>Eukaryota</taxon>
        <taxon>Metazoa</taxon>
        <taxon>Spiralia</taxon>
        <taxon>Lophotrochozoa</taxon>
        <taxon>Platyhelminthes</taxon>
        <taxon>Trematoda</taxon>
        <taxon>Digenea</taxon>
        <taxon>Strigeidida</taxon>
        <taxon>Schistosomatoidea</taxon>
        <taxon>Schistosomatidae</taxon>
        <taxon>Schistosoma</taxon>
    </lineage>
</organism>
<dbReference type="AlphaFoldDB" id="A0A094ZEE5"/>
<reference evidence="1" key="1">
    <citation type="journal article" date="2012" name="Nat. Genet.">
        <title>Whole-genome sequence of Schistosoma haematobium.</title>
        <authorList>
            <person name="Young N.D."/>
            <person name="Jex A.R."/>
            <person name="Li B."/>
            <person name="Liu S."/>
            <person name="Yang L."/>
            <person name="Xiong Z."/>
            <person name="Li Y."/>
            <person name="Cantacessi C."/>
            <person name="Hall R.S."/>
            <person name="Xu X."/>
            <person name="Chen F."/>
            <person name="Wu X."/>
            <person name="Zerlotini A."/>
            <person name="Oliveira G."/>
            <person name="Hofmann A."/>
            <person name="Zhang G."/>
            <person name="Fang X."/>
            <person name="Kang Y."/>
            <person name="Campbell B.E."/>
            <person name="Loukas A."/>
            <person name="Ranganathan S."/>
            <person name="Rollinson D."/>
            <person name="Rinaldi G."/>
            <person name="Brindley P.J."/>
            <person name="Yang H."/>
            <person name="Wang J."/>
            <person name="Wang J."/>
            <person name="Gasser R.B."/>
        </authorList>
    </citation>
    <scope>NUCLEOTIDE SEQUENCE [LARGE SCALE GENOMIC DNA]</scope>
</reference>
<evidence type="ECO:0000313" key="1">
    <source>
        <dbReference type="EMBL" id="KGB32137.1"/>
    </source>
</evidence>
<dbReference type="EMBL" id="KL250493">
    <property type="protein sequence ID" value="KGB32137.1"/>
    <property type="molecule type" value="Genomic_DNA"/>
</dbReference>
<accession>A0A094ZEE5</accession>
<proteinExistence type="predicted"/>
<gene>
    <name evidence="1" type="ORF">MS3_00261</name>
</gene>
<protein>
    <submittedName>
        <fullName evidence="1">Uncharacterized protein</fullName>
    </submittedName>
</protein>